<evidence type="ECO:0000313" key="2">
    <source>
        <dbReference type="EMBL" id="MDY3563572.1"/>
    </source>
</evidence>
<dbReference type="Pfam" id="PF10077">
    <property type="entry name" value="DUF2314"/>
    <property type="match status" value="1"/>
</dbReference>
<dbReference type="RefSeq" id="WP_320689749.1">
    <property type="nucleotide sequence ID" value="NZ_JAXBLV010000244.1"/>
</dbReference>
<sequence length="163" mass="18222">MADADKPTTYTPNILWLDGSDPEMATAVSVAQRAFDQYREALERAARAVEDCGVKVFFPSRHAPTTGEHMWVNEVTFGPDGMTGTLCNDPGWLRGLACGDRVPFTIDRVSDWFYVSGGVLHGGFTLKVLFRQYTPEQFAECRSDPPACYLADWYDQQRADRSA</sequence>
<evidence type="ECO:0000313" key="3">
    <source>
        <dbReference type="Proteomes" id="UP001272242"/>
    </source>
</evidence>
<name>A0ABU5F7Q8_9BACT</name>
<proteinExistence type="predicted"/>
<comment type="caution">
    <text evidence="2">The sequence shown here is derived from an EMBL/GenBank/DDBJ whole genome shotgun (WGS) entry which is preliminary data.</text>
</comment>
<evidence type="ECO:0000259" key="1">
    <source>
        <dbReference type="Pfam" id="PF10077"/>
    </source>
</evidence>
<accession>A0ABU5F7Q8</accession>
<protein>
    <submittedName>
        <fullName evidence="2">DUF2314 domain-containing protein</fullName>
    </submittedName>
</protein>
<keyword evidence="3" id="KW-1185">Reference proteome</keyword>
<dbReference type="EMBL" id="JAXBLV010000244">
    <property type="protein sequence ID" value="MDY3563572.1"/>
    <property type="molecule type" value="Genomic_DNA"/>
</dbReference>
<dbReference type="InterPro" id="IPR018756">
    <property type="entry name" value="DUF2314"/>
</dbReference>
<dbReference type="Proteomes" id="UP001272242">
    <property type="component" value="Unassembled WGS sequence"/>
</dbReference>
<gene>
    <name evidence="2" type="ORF">R5W23_005186</name>
</gene>
<reference evidence="3" key="1">
    <citation type="journal article" date="2023" name="Mar. Drugs">
        <title>Gemmata algarum, a Novel Planctomycete Isolated from an Algal Mat, Displays Antimicrobial Activity.</title>
        <authorList>
            <person name="Kumar G."/>
            <person name="Kallscheuer N."/>
            <person name="Kashif M."/>
            <person name="Ahamad S."/>
            <person name="Jagadeeshwari U."/>
            <person name="Pannikurungottu S."/>
            <person name="Haufschild T."/>
            <person name="Kabuu M."/>
            <person name="Sasikala C."/>
            <person name="Jogler C."/>
            <person name="Ramana C."/>
        </authorList>
    </citation>
    <scope>NUCLEOTIDE SEQUENCE [LARGE SCALE GENOMIC DNA]</scope>
    <source>
        <strain evidence="3">JC673</strain>
    </source>
</reference>
<organism evidence="2 3">
    <name type="scientific">Gemmata algarum</name>
    <dbReference type="NCBI Taxonomy" id="2975278"/>
    <lineage>
        <taxon>Bacteria</taxon>
        <taxon>Pseudomonadati</taxon>
        <taxon>Planctomycetota</taxon>
        <taxon>Planctomycetia</taxon>
        <taxon>Gemmatales</taxon>
        <taxon>Gemmataceae</taxon>
        <taxon>Gemmata</taxon>
    </lineage>
</organism>
<feature type="domain" description="DUF2314" evidence="1">
    <location>
        <begin position="21"/>
        <end position="138"/>
    </location>
</feature>